<proteinExistence type="predicted"/>
<evidence type="ECO:0008006" key="3">
    <source>
        <dbReference type="Google" id="ProtNLM"/>
    </source>
</evidence>
<protein>
    <recommendedName>
        <fullName evidence="3">General stress protein 17M-like domain-containing protein</fullName>
    </recommendedName>
</protein>
<dbReference type="OrthoDB" id="7204249at2"/>
<accession>W9H455</accession>
<dbReference type="Proteomes" id="UP000019486">
    <property type="component" value="Unassembled WGS sequence"/>
</dbReference>
<gene>
    <name evidence="1" type="ORF">N825_33405</name>
</gene>
<organism evidence="1 2">
    <name type="scientific">Skermanella stibiiresistens SB22</name>
    <dbReference type="NCBI Taxonomy" id="1385369"/>
    <lineage>
        <taxon>Bacteria</taxon>
        <taxon>Pseudomonadati</taxon>
        <taxon>Pseudomonadota</taxon>
        <taxon>Alphaproteobacteria</taxon>
        <taxon>Rhodospirillales</taxon>
        <taxon>Azospirillaceae</taxon>
        <taxon>Skermanella</taxon>
    </lineage>
</organism>
<evidence type="ECO:0000313" key="1">
    <source>
        <dbReference type="EMBL" id="EWY40829.1"/>
    </source>
</evidence>
<dbReference type="STRING" id="1385369.N825_33405"/>
<evidence type="ECO:0000313" key="2">
    <source>
        <dbReference type="Proteomes" id="UP000019486"/>
    </source>
</evidence>
<keyword evidence="2" id="KW-1185">Reference proteome</keyword>
<dbReference type="EMBL" id="AVFL01000006">
    <property type="protein sequence ID" value="EWY40829.1"/>
    <property type="molecule type" value="Genomic_DNA"/>
</dbReference>
<reference evidence="1 2" key="1">
    <citation type="submission" date="2013-08" db="EMBL/GenBank/DDBJ databases">
        <title>The genome sequence of Skermanella stibiiresistens.</title>
        <authorList>
            <person name="Zhu W."/>
            <person name="Wang G."/>
        </authorList>
    </citation>
    <scope>NUCLEOTIDE SEQUENCE [LARGE SCALE GENOMIC DNA]</scope>
    <source>
        <strain evidence="1 2">SB22</strain>
    </source>
</reference>
<dbReference type="RefSeq" id="WP_037450720.1">
    <property type="nucleotide sequence ID" value="NZ_AVFL01000006.1"/>
</dbReference>
<sequence>MSIRTIISLFNDKESSRQVLKELYDVGFRNEFWIDGDTTEGWGNESAGTNPFSSSKNQYGGAKSETEVLTRLGVAEEEARAFLDGVGTGGVMLIGQVEDARAQEVLDIIGRHNPARTAQPAG</sequence>
<comment type="caution">
    <text evidence="1">The sequence shown here is derived from an EMBL/GenBank/DDBJ whole genome shotgun (WGS) entry which is preliminary data.</text>
</comment>
<dbReference type="AlphaFoldDB" id="W9H455"/>
<name>W9H455_9PROT</name>